<evidence type="ECO:0000313" key="3">
    <source>
        <dbReference type="Proteomes" id="UP000283387"/>
    </source>
</evidence>
<dbReference type="InterPro" id="IPR018490">
    <property type="entry name" value="cNMP-bd_dom_sf"/>
</dbReference>
<evidence type="ECO:0000259" key="1">
    <source>
        <dbReference type="PROSITE" id="PS50042"/>
    </source>
</evidence>
<accession>A0A419W2X9</accession>
<dbReference type="SUPFAM" id="SSF51206">
    <property type="entry name" value="cAMP-binding domain-like"/>
    <property type="match status" value="1"/>
</dbReference>
<dbReference type="InterPro" id="IPR014710">
    <property type="entry name" value="RmlC-like_jellyroll"/>
</dbReference>
<protein>
    <submittedName>
        <fullName evidence="2">CRP-like cAMP-binding protein</fullName>
    </submittedName>
</protein>
<dbReference type="EMBL" id="RAPN01000001">
    <property type="protein sequence ID" value="RKD89846.1"/>
    <property type="molecule type" value="Genomic_DNA"/>
</dbReference>
<comment type="caution">
    <text evidence="2">The sequence shown here is derived from an EMBL/GenBank/DDBJ whole genome shotgun (WGS) entry which is preliminary data.</text>
</comment>
<dbReference type="OrthoDB" id="680421at2"/>
<evidence type="ECO:0000313" key="2">
    <source>
        <dbReference type="EMBL" id="RKD89846.1"/>
    </source>
</evidence>
<dbReference type="CDD" id="cd00038">
    <property type="entry name" value="CAP_ED"/>
    <property type="match status" value="1"/>
</dbReference>
<dbReference type="Pfam" id="PF00027">
    <property type="entry name" value="cNMP_binding"/>
    <property type="match status" value="1"/>
</dbReference>
<name>A0A419W2X9_9BACT</name>
<feature type="domain" description="Cyclic nucleotide-binding" evidence="1">
    <location>
        <begin position="11"/>
        <end position="123"/>
    </location>
</feature>
<dbReference type="PROSITE" id="PS50042">
    <property type="entry name" value="CNMP_BINDING_3"/>
    <property type="match status" value="1"/>
</dbReference>
<dbReference type="InterPro" id="IPR000595">
    <property type="entry name" value="cNMP-bd_dom"/>
</dbReference>
<dbReference type="AlphaFoldDB" id="A0A419W2X9"/>
<dbReference type="RefSeq" id="WP_120271294.1">
    <property type="nucleotide sequence ID" value="NZ_RAPN01000001.1"/>
</dbReference>
<dbReference type="Proteomes" id="UP000283387">
    <property type="component" value="Unassembled WGS sequence"/>
</dbReference>
<organism evidence="2 3">
    <name type="scientific">Mangrovibacterium diazotrophicum</name>
    <dbReference type="NCBI Taxonomy" id="1261403"/>
    <lineage>
        <taxon>Bacteria</taxon>
        <taxon>Pseudomonadati</taxon>
        <taxon>Bacteroidota</taxon>
        <taxon>Bacteroidia</taxon>
        <taxon>Marinilabiliales</taxon>
        <taxon>Prolixibacteraceae</taxon>
        <taxon>Mangrovibacterium</taxon>
    </lineage>
</organism>
<proteinExistence type="predicted"/>
<sequence>MQITLVEHIRKLVNLSENEVLLLNTFIKHQTARKKELILLNGNVSKSLYFVEKGCLRMYFINEKSAEQITQFALEGWWLTDFFSFMDNTPSDYFIQAIETSRVVSIDRQVYDELLEALPQLERYFRIVMQRNLAASQLRSKYVYEMSKEEFYQHFAASFPDFIQRVPQYMVASYLGLTPEYLSELRKKNS</sequence>
<gene>
    <name evidence="2" type="ORF">BC643_0179</name>
</gene>
<dbReference type="Gene3D" id="2.60.120.10">
    <property type="entry name" value="Jelly Rolls"/>
    <property type="match status" value="1"/>
</dbReference>
<reference evidence="2 3" key="1">
    <citation type="submission" date="2018-09" db="EMBL/GenBank/DDBJ databases">
        <title>Genomic Encyclopedia of Archaeal and Bacterial Type Strains, Phase II (KMG-II): from individual species to whole genera.</title>
        <authorList>
            <person name="Goeker M."/>
        </authorList>
    </citation>
    <scope>NUCLEOTIDE SEQUENCE [LARGE SCALE GENOMIC DNA]</scope>
    <source>
        <strain evidence="2 3">DSM 27148</strain>
    </source>
</reference>
<keyword evidence="3" id="KW-1185">Reference proteome</keyword>